<evidence type="ECO:0000313" key="2">
    <source>
        <dbReference type="Proteomes" id="UP000287124"/>
    </source>
</evidence>
<accession>A0A430KYQ5</accession>
<reference evidence="1 2" key="1">
    <citation type="submission" date="2017-06" db="EMBL/GenBank/DDBJ databases">
        <title>Comparative genomic analysis of Ambrosia Fusariam Clade fungi.</title>
        <authorList>
            <person name="Stajich J.E."/>
            <person name="Carrillo J."/>
            <person name="Kijimoto T."/>
            <person name="Eskalen A."/>
            <person name="O'Donnell K."/>
            <person name="Kasson M."/>
        </authorList>
    </citation>
    <scope>NUCLEOTIDE SEQUENCE [LARGE SCALE GENOMIC DNA]</scope>
    <source>
        <strain evidence="1 2">UCR1854</strain>
    </source>
</reference>
<comment type="caution">
    <text evidence="1">The sequence shown here is derived from an EMBL/GenBank/DDBJ whole genome shotgun (WGS) entry which is preliminary data.</text>
</comment>
<organism evidence="1 2">
    <name type="scientific">Fusarium euwallaceae</name>
    <dbReference type="NCBI Taxonomy" id="1147111"/>
    <lineage>
        <taxon>Eukaryota</taxon>
        <taxon>Fungi</taxon>
        <taxon>Dikarya</taxon>
        <taxon>Ascomycota</taxon>
        <taxon>Pezizomycotina</taxon>
        <taxon>Sordariomycetes</taxon>
        <taxon>Hypocreomycetidae</taxon>
        <taxon>Hypocreales</taxon>
        <taxon>Nectriaceae</taxon>
        <taxon>Fusarium</taxon>
        <taxon>Fusarium solani species complex</taxon>
    </lineage>
</organism>
<gene>
    <name evidence="1" type="ORF">BHE90_017024</name>
</gene>
<proteinExistence type="predicted"/>
<dbReference type="AlphaFoldDB" id="A0A430KYQ5"/>
<keyword evidence="2" id="KW-1185">Reference proteome</keyword>
<name>A0A430KYQ5_9HYPO</name>
<dbReference type="Proteomes" id="UP000287124">
    <property type="component" value="Unassembled WGS sequence"/>
</dbReference>
<sequence length="198" mass="22295">MTTEKLLHQFEGIKETVTRYDSLLSSIKSPAVIYEEKTVEIRGRITQLWASWASTPASEISRLQDNVVDLGGRLKELEINRDANVQDEEKIYYQTLQKTLDALCYELLGLIGPAKIHSYLRNTSSEIPVDHASNNPIVTCQPPTATPQGTIFEEASTPSEMLKNNQKGSESQRWHTKGVLASCRRKRGVTYMRTVIGK</sequence>
<dbReference type="EMBL" id="MIKF01000774">
    <property type="protein sequence ID" value="RTE68598.1"/>
    <property type="molecule type" value="Genomic_DNA"/>
</dbReference>
<protein>
    <submittedName>
        <fullName evidence="1">Uncharacterized protein</fullName>
    </submittedName>
</protein>
<evidence type="ECO:0000313" key="1">
    <source>
        <dbReference type="EMBL" id="RTE68598.1"/>
    </source>
</evidence>